<dbReference type="Proteomes" id="UP000198280">
    <property type="component" value="Unassembled WGS sequence"/>
</dbReference>
<gene>
    <name evidence="1" type="ORF">SAMN05216252_13387</name>
</gene>
<sequence>MISDVNPFAFMQKARLARWVRTQFDPTEYGMVPFAMLDAGRAGPPTPARRVEEMQAVADAAWAGDWRTAASYVDRAGEEWAERWHRLEVLQEIAGHDDAWLDEWRRKDPDNGDAATLHAQLLVHRAWEIRGPGYVNQVSPERMQRFRQMLPAAMEAAQHAAELAPRDPGPWVVMITTARPLKYRGMQFNTLWEGLVERAPHHYSGHWQALQYWCAKWCGTDKQMMDFAERAVRNAPEGSPLAGIYLHALSELTERHGASAPVTTAKVKGILAEVARSLSHVPEDAEALPRLRHLLAYYLGENGDHAAALEQFRLIGPWCGAEPWTDKRDPVAAFQLARGIAAARTEDGKLPADAGSLARWGRTGG</sequence>
<dbReference type="AlphaFoldDB" id="A0A239NBJ2"/>
<evidence type="ECO:0008006" key="3">
    <source>
        <dbReference type="Google" id="ProtNLM"/>
    </source>
</evidence>
<name>A0A239NBJ2_9ACTN</name>
<evidence type="ECO:0000313" key="2">
    <source>
        <dbReference type="Proteomes" id="UP000198280"/>
    </source>
</evidence>
<proteinExistence type="predicted"/>
<protein>
    <recommendedName>
        <fullName evidence="3">DUF4034 domain-containing protein</fullName>
    </recommendedName>
</protein>
<keyword evidence="2" id="KW-1185">Reference proteome</keyword>
<reference evidence="1 2" key="1">
    <citation type="submission" date="2017-06" db="EMBL/GenBank/DDBJ databases">
        <authorList>
            <person name="Kim H.J."/>
            <person name="Triplett B.A."/>
        </authorList>
    </citation>
    <scope>NUCLEOTIDE SEQUENCE [LARGE SCALE GENOMIC DNA]</scope>
    <source>
        <strain evidence="1 2">CGMCC 4.1858</strain>
    </source>
</reference>
<evidence type="ECO:0000313" key="1">
    <source>
        <dbReference type="EMBL" id="SNT52255.1"/>
    </source>
</evidence>
<accession>A0A239NBJ2</accession>
<organism evidence="1 2">
    <name type="scientific">Actinacidiphila glaucinigra</name>
    <dbReference type="NCBI Taxonomy" id="235986"/>
    <lineage>
        <taxon>Bacteria</taxon>
        <taxon>Bacillati</taxon>
        <taxon>Actinomycetota</taxon>
        <taxon>Actinomycetes</taxon>
        <taxon>Kitasatosporales</taxon>
        <taxon>Streptomycetaceae</taxon>
        <taxon>Actinacidiphila</taxon>
    </lineage>
</organism>
<dbReference type="EMBL" id="FZOF01000033">
    <property type="protein sequence ID" value="SNT52255.1"/>
    <property type="molecule type" value="Genomic_DNA"/>
</dbReference>